<proteinExistence type="predicted"/>
<evidence type="ECO:0000313" key="2">
    <source>
        <dbReference type="Proteomes" id="UP001230156"/>
    </source>
</evidence>
<dbReference type="Proteomes" id="UP001230156">
    <property type="component" value="Unassembled WGS sequence"/>
</dbReference>
<dbReference type="RefSeq" id="WP_379954936.1">
    <property type="nucleotide sequence ID" value="NZ_JAUYVI010000002.1"/>
</dbReference>
<name>A0ABU0YIK2_9PROT</name>
<sequence length="60" mass="6779">MDQSSWQNLGENIRLICGDVDGVVGNTGSQRRFHYGCLIPQFDKYLSLLFALEFGKNGRI</sequence>
<dbReference type="EMBL" id="JAUYVI010000002">
    <property type="protein sequence ID" value="MDQ7247533.1"/>
    <property type="molecule type" value="Genomic_DNA"/>
</dbReference>
<evidence type="ECO:0000313" key="1">
    <source>
        <dbReference type="EMBL" id="MDQ7247533.1"/>
    </source>
</evidence>
<reference evidence="2" key="1">
    <citation type="submission" date="2023-08" db="EMBL/GenBank/DDBJ databases">
        <title>Rhodospirillaceae gen. nov., a novel taxon isolated from the Yangtze River Yuezi River estuary sludge.</title>
        <authorList>
            <person name="Ruan L."/>
        </authorList>
    </citation>
    <scope>NUCLEOTIDE SEQUENCE [LARGE SCALE GENOMIC DNA]</scope>
    <source>
        <strain evidence="2">R-7</strain>
    </source>
</reference>
<accession>A0ABU0YIK2</accession>
<comment type="caution">
    <text evidence="1">The sequence shown here is derived from an EMBL/GenBank/DDBJ whole genome shotgun (WGS) entry which is preliminary data.</text>
</comment>
<organism evidence="1 2">
    <name type="scientific">Dongia sedimenti</name>
    <dbReference type="NCBI Taxonomy" id="3064282"/>
    <lineage>
        <taxon>Bacteria</taxon>
        <taxon>Pseudomonadati</taxon>
        <taxon>Pseudomonadota</taxon>
        <taxon>Alphaproteobacteria</taxon>
        <taxon>Rhodospirillales</taxon>
        <taxon>Dongiaceae</taxon>
        <taxon>Dongia</taxon>
    </lineage>
</organism>
<protein>
    <submittedName>
        <fullName evidence="1">Uncharacterized protein</fullName>
    </submittedName>
</protein>
<gene>
    <name evidence="1" type="ORF">Q8A70_07635</name>
</gene>
<keyword evidence="2" id="KW-1185">Reference proteome</keyword>